<dbReference type="PROSITE" id="PS51257">
    <property type="entry name" value="PROKAR_LIPOPROTEIN"/>
    <property type="match status" value="1"/>
</dbReference>
<feature type="region of interest" description="Disordered" evidence="1">
    <location>
        <begin position="45"/>
        <end position="74"/>
    </location>
</feature>
<evidence type="ECO:0000313" key="4">
    <source>
        <dbReference type="EMBL" id="GAL70889.1"/>
    </source>
</evidence>
<evidence type="ECO:0000313" key="3">
    <source>
        <dbReference type="EMBL" id="GAL67249.1"/>
    </source>
</evidence>
<gene>
    <name evidence="3" type="ORF">JCM19301_1861</name>
    <name evidence="4" type="ORF">JCM19302_2052</name>
    <name evidence="5" type="ORF">JCM19538_3242</name>
</gene>
<dbReference type="Proteomes" id="UP000029641">
    <property type="component" value="Unassembled WGS sequence"/>
</dbReference>
<dbReference type="Pfam" id="PF22826">
    <property type="entry name" value="PL28"/>
    <property type="match status" value="1"/>
</dbReference>
<reference evidence="7" key="1">
    <citation type="journal article" date="2014" name="Genome Announc.">
        <title>Draft Genome Sequence of Marine Flavobacterium Jejuia pallidilutea Strain 11shimoA1 and Pigmentation Mutants.</title>
        <authorList>
            <person name="Takatani N."/>
            <person name="Nakanishi M."/>
            <person name="Meirelles P."/>
            <person name="Mino S."/>
            <person name="Suda W."/>
            <person name="Oshima K."/>
            <person name="Hattori M."/>
            <person name="Ohkuma M."/>
            <person name="Hosokawa M."/>
            <person name="Miyashita K."/>
            <person name="Thompson F.L."/>
            <person name="Niwa A."/>
            <person name="Sawabe T."/>
            <person name="Sawabe T."/>
        </authorList>
    </citation>
    <scope>NUCLEOTIDE SEQUENCE [LARGE SCALE GENOMIC DNA]</scope>
    <source>
        <strain evidence="7">JCM 19538</strain>
    </source>
</reference>
<accession>A0A090W618</accession>
<name>A0A090W618_9FLAO</name>
<feature type="domain" description="PL28 ulvan lyase" evidence="2">
    <location>
        <begin position="104"/>
        <end position="328"/>
    </location>
</feature>
<evidence type="ECO:0000313" key="7">
    <source>
        <dbReference type="Proteomes" id="UP000030184"/>
    </source>
</evidence>
<dbReference type="EMBL" id="BBNS01000008">
    <property type="protein sequence ID" value="GAL70889.1"/>
    <property type="molecule type" value="Genomic_DNA"/>
</dbReference>
<dbReference type="Proteomes" id="UP000030184">
    <property type="component" value="Unassembled WGS sequence"/>
</dbReference>
<dbReference type="AlphaFoldDB" id="A0A090W618"/>
<dbReference type="EMBL" id="BBNY01000053">
    <property type="protein sequence ID" value="GAL89765.1"/>
    <property type="molecule type" value="Genomic_DNA"/>
</dbReference>
<comment type="caution">
    <text evidence="4">The sequence shown here is derived from an EMBL/GenBank/DDBJ whole genome shotgun (WGS) entry which is preliminary data.</text>
</comment>
<proteinExistence type="predicted"/>
<evidence type="ECO:0000313" key="5">
    <source>
        <dbReference type="EMBL" id="GAL89765.1"/>
    </source>
</evidence>
<evidence type="ECO:0000313" key="6">
    <source>
        <dbReference type="Proteomes" id="UP000029646"/>
    </source>
</evidence>
<dbReference type="OrthoDB" id="1415098at2"/>
<evidence type="ECO:0000259" key="2">
    <source>
        <dbReference type="Pfam" id="PF22826"/>
    </source>
</evidence>
<protein>
    <recommendedName>
        <fullName evidence="2">PL28 ulvan lyase domain-containing protein</fullName>
    </recommendedName>
</protein>
<keyword evidence="7" id="KW-1185">Reference proteome</keyword>
<sequence length="330" mass="36887">MKKQLKFLKKNLLTGLVITSLIIGFGCSDSENLETDIESEEVTQPLNDDNLTGKKTNPKRINTGCDNPRKPGTNEYYRQYTADEIGLTDLVPDRTSNTNTLTSSIRFLDDRTCAYNYDQSGNYGIYRLRAGSNGFGSKLQPRIERSTIAVTRKNWSFVEVKGTVRIVRVGSPSNGLPQTSFGETSGTYIMQAKGNHANQQDDEPKDPAILLVLAKPAPNGKFNIYAERVTARGGTSADERVIELLTTVDGNTDVPVLMKTGWTNTTKQYVTVKVGNAERTFDIPNTKITVEGQTKWQTGSNAKIRFGAYRCKNGEAEIRWRDVRHRFQQR</sequence>
<dbReference type="EMBL" id="BBNR01000008">
    <property type="protein sequence ID" value="GAL67249.1"/>
    <property type="molecule type" value="Genomic_DNA"/>
</dbReference>
<dbReference type="Proteomes" id="UP000029646">
    <property type="component" value="Unassembled WGS sequence"/>
</dbReference>
<dbReference type="InterPro" id="IPR054591">
    <property type="entry name" value="PL28"/>
</dbReference>
<dbReference type="RefSeq" id="WP_042243739.1">
    <property type="nucleotide sequence ID" value="NZ_BBNR01000008.1"/>
</dbReference>
<evidence type="ECO:0000256" key="1">
    <source>
        <dbReference type="SAM" id="MobiDB-lite"/>
    </source>
</evidence>
<organism evidence="4 6">
    <name type="scientific">Jejuia pallidilutea</name>
    <dbReference type="NCBI Taxonomy" id="504487"/>
    <lineage>
        <taxon>Bacteria</taxon>
        <taxon>Pseudomonadati</taxon>
        <taxon>Bacteroidota</taxon>
        <taxon>Flavobacteriia</taxon>
        <taxon>Flavobacteriales</taxon>
        <taxon>Flavobacteriaceae</taxon>
        <taxon>Jejuia</taxon>
    </lineage>
</organism>
<feature type="compositionally biased region" description="Polar residues" evidence="1">
    <location>
        <begin position="45"/>
        <end position="55"/>
    </location>
</feature>